<evidence type="ECO:0000256" key="1">
    <source>
        <dbReference type="ARBA" id="ARBA00022801"/>
    </source>
</evidence>
<dbReference type="AlphaFoldDB" id="A0A512AKZ3"/>
<dbReference type="Gene3D" id="2.40.70.10">
    <property type="entry name" value="Acid Proteases"/>
    <property type="match status" value="2"/>
</dbReference>
<name>A0A512AKZ3_9SPHN</name>
<evidence type="ECO:0000259" key="2">
    <source>
        <dbReference type="PROSITE" id="PS50175"/>
    </source>
</evidence>
<keyword evidence="1" id="KW-0378">Hydrolase</keyword>
<dbReference type="SUPFAM" id="SSF50630">
    <property type="entry name" value="Acid proteases"/>
    <property type="match status" value="2"/>
</dbReference>
<evidence type="ECO:0000313" key="3">
    <source>
        <dbReference type="EMBL" id="GEO00351.1"/>
    </source>
</evidence>
<dbReference type="InterPro" id="IPR021109">
    <property type="entry name" value="Peptidase_aspartic_dom_sf"/>
</dbReference>
<dbReference type="RefSeq" id="WP_147159671.1">
    <property type="nucleotide sequence ID" value="NZ_BJYR01000014.1"/>
</dbReference>
<evidence type="ECO:0000313" key="4">
    <source>
        <dbReference type="Proteomes" id="UP000321464"/>
    </source>
</evidence>
<comment type="caution">
    <text evidence="3">The sequence shown here is derived from an EMBL/GenBank/DDBJ whole genome shotgun (WGS) entry which is preliminary data.</text>
</comment>
<gene>
    <name evidence="3" type="ORF">NSE01_21830</name>
</gene>
<dbReference type="Pfam" id="PF13650">
    <property type="entry name" value="Asp_protease_2"/>
    <property type="match status" value="2"/>
</dbReference>
<accession>A0A512AKZ3</accession>
<proteinExistence type="predicted"/>
<dbReference type="PROSITE" id="PS50175">
    <property type="entry name" value="ASP_PROT_RETROV"/>
    <property type="match status" value="1"/>
</dbReference>
<dbReference type="InterPro" id="IPR034122">
    <property type="entry name" value="Retropepsin-like_bacterial"/>
</dbReference>
<dbReference type="Proteomes" id="UP000321464">
    <property type="component" value="Unassembled WGS sequence"/>
</dbReference>
<dbReference type="GO" id="GO:0004190">
    <property type="term" value="F:aspartic-type endopeptidase activity"/>
    <property type="evidence" value="ECO:0007669"/>
    <property type="project" value="InterPro"/>
</dbReference>
<dbReference type="InterPro" id="IPR001995">
    <property type="entry name" value="Peptidase_A2_cat"/>
</dbReference>
<dbReference type="CDD" id="cd05483">
    <property type="entry name" value="retropepsin_like_bacteria"/>
    <property type="match status" value="1"/>
</dbReference>
<dbReference type="EMBL" id="BJYR01000014">
    <property type="protein sequence ID" value="GEO00351.1"/>
    <property type="molecule type" value="Genomic_DNA"/>
</dbReference>
<dbReference type="OrthoDB" id="107347at2"/>
<reference evidence="3 4" key="1">
    <citation type="submission" date="2019-07" db="EMBL/GenBank/DDBJ databases">
        <title>Whole genome shotgun sequence of Novosphingobium sediminis NBRC 106119.</title>
        <authorList>
            <person name="Hosoyama A."/>
            <person name="Uohara A."/>
            <person name="Ohji S."/>
            <person name="Ichikawa N."/>
        </authorList>
    </citation>
    <scope>NUCLEOTIDE SEQUENCE [LARGE SCALE GENOMIC DNA]</scope>
    <source>
        <strain evidence="3 4">NBRC 106119</strain>
    </source>
</reference>
<sequence>MGLLALASAGALALATPAPVPPAEAGSGAVDVVKADIDRHDRMTVPVRIGQAGPYDFLVDTGAERTVLARDIATRLQLPMSGKGLLIGIAGTQSVDLVEVDEINLGRRSFYGLTAPLLESNNIGADGIIGLDSLQDQRVLLDFAKKRMTIGDAMQLGGSRGFEIIVQARRRSGQLIMTNALIDGVRTDIVIDTGSDTSIGNRALQKALARRHKGETTELQSVTGQTIMADIAMARTVKLGTMTMSNSMLVFADTPAFEKLEMVKRPAMFMGMNQLKLFHRVAIDFSTKRILFDLPDNAEIPIRF</sequence>
<keyword evidence="4" id="KW-1185">Reference proteome</keyword>
<feature type="domain" description="Peptidase A2" evidence="2">
    <location>
        <begin position="55"/>
        <end position="133"/>
    </location>
</feature>
<organism evidence="3 4">
    <name type="scientific">Novosphingobium sediminis</name>
    <dbReference type="NCBI Taxonomy" id="707214"/>
    <lineage>
        <taxon>Bacteria</taxon>
        <taxon>Pseudomonadati</taxon>
        <taxon>Pseudomonadota</taxon>
        <taxon>Alphaproteobacteria</taxon>
        <taxon>Sphingomonadales</taxon>
        <taxon>Sphingomonadaceae</taxon>
        <taxon>Novosphingobium</taxon>
    </lineage>
</organism>
<dbReference type="InterPro" id="IPR001969">
    <property type="entry name" value="Aspartic_peptidase_AS"/>
</dbReference>
<dbReference type="GO" id="GO:0006508">
    <property type="term" value="P:proteolysis"/>
    <property type="evidence" value="ECO:0007669"/>
    <property type="project" value="InterPro"/>
</dbReference>
<dbReference type="PROSITE" id="PS00141">
    <property type="entry name" value="ASP_PROTEASE"/>
    <property type="match status" value="1"/>
</dbReference>
<protein>
    <recommendedName>
        <fullName evidence="2">Peptidase A2 domain-containing protein</fullName>
    </recommendedName>
</protein>